<dbReference type="OrthoDB" id="5557991at2"/>
<reference evidence="3 4" key="1">
    <citation type="submission" date="2018-03" db="EMBL/GenBank/DDBJ databases">
        <title>Ahniella affigens gen. nov., sp. nov., a gammaproteobacterium isolated from sandy soil near a stream.</title>
        <authorList>
            <person name="Ko Y."/>
            <person name="Kim J.-H."/>
        </authorList>
    </citation>
    <scope>NUCLEOTIDE SEQUENCE [LARGE SCALE GENOMIC DNA]</scope>
    <source>
        <strain evidence="3 4">D13</strain>
    </source>
</reference>
<keyword evidence="4" id="KW-1185">Reference proteome</keyword>
<dbReference type="EMBL" id="CP027860">
    <property type="protein sequence ID" value="AVP99507.1"/>
    <property type="molecule type" value="Genomic_DNA"/>
</dbReference>
<organism evidence="3 4">
    <name type="scientific">Ahniella affigens</name>
    <dbReference type="NCBI Taxonomy" id="2021234"/>
    <lineage>
        <taxon>Bacteria</taxon>
        <taxon>Pseudomonadati</taxon>
        <taxon>Pseudomonadota</taxon>
        <taxon>Gammaproteobacteria</taxon>
        <taxon>Lysobacterales</taxon>
        <taxon>Rhodanobacteraceae</taxon>
        <taxon>Ahniella</taxon>
    </lineage>
</organism>
<name>A0A2P1PXE4_9GAMM</name>
<feature type="compositionally biased region" description="Basic and acidic residues" evidence="1">
    <location>
        <begin position="658"/>
        <end position="672"/>
    </location>
</feature>
<dbReference type="AlphaFoldDB" id="A0A2P1PXE4"/>
<evidence type="ECO:0000313" key="3">
    <source>
        <dbReference type="EMBL" id="AVP99507.1"/>
    </source>
</evidence>
<feature type="region of interest" description="Disordered" evidence="1">
    <location>
        <begin position="658"/>
        <end position="693"/>
    </location>
</feature>
<gene>
    <name evidence="3" type="ORF">C7S18_21055</name>
</gene>
<accession>A0A2P1PXE4</accession>
<dbReference type="InterPro" id="IPR024983">
    <property type="entry name" value="CHAT_dom"/>
</dbReference>
<evidence type="ECO:0000256" key="1">
    <source>
        <dbReference type="SAM" id="MobiDB-lite"/>
    </source>
</evidence>
<evidence type="ECO:0000313" key="4">
    <source>
        <dbReference type="Proteomes" id="UP000241074"/>
    </source>
</evidence>
<sequence length="693" mass="76170">MRAWPRSPMVAAMAPCGALARTNQSAHGFCEALMKTINLELLRQGPSHNQLLSPLVPYLAVCDNHEATTLHFPKEHRDVLASLQALRYIGNQQADEAVRRHLEDRRAHELRSLGEMLGNWLGEIPGLLNALGQAAGNFIHARLVLSASELALLPFELAISPPGFPGPGQHALLQSSAPICLTRESRRAAGARYRAPFRPRILFVFADLPGAPVPYEAHVQALREAIDPWVAHRDDDIPEMLTILANPTLGELHDACASAAYTHVHLLAHGGRLDQRQEAHLTVQLPDGRGGVEQVTGRNLARALRPVQNGGDRLQRPVVVTLAVCDSGSPVPVPLNPTGDSILHALHEAGIPLVVGSQFPLTFQGSVVMASVLYEYLLAARDPRAAFVDLRRQLAVRLAHTHDWASIVCYVSLADDHDDVNLSAELRRLDFRLAALARRMSVRTEATQESREERARLLAAQVEQEIQGLRRRIGDDTGKQAAIERICAGTYRRLGVAIGATSSPLCRTYARLARDAYLRSYQFEPGASWVLTAALREQLSLTALGDDRPATLGAPADKLWMARDASTAQQLNLLSGQNLFWALTERLELLLLKQASLPTTEVPVSAEEITDLCQQIAQREEWGGDNRTVLLQHLYRLNAPPYRDIVTVPLLSLAHRTLDGSQEKRDSRDAEPMAKSVKPRRTGAPTKIAKKKS</sequence>
<evidence type="ECO:0000259" key="2">
    <source>
        <dbReference type="Pfam" id="PF12770"/>
    </source>
</evidence>
<dbReference type="KEGG" id="xba:C7S18_21055"/>
<proteinExistence type="predicted"/>
<dbReference type="Proteomes" id="UP000241074">
    <property type="component" value="Chromosome"/>
</dbReference>
<reference evidence="3 4" key="2">
    <citation type="submission" date="2018-03" db="EMBL/GenBank/DDBJ databases">
        <authorList>
            <person name="Keele B.F."/>
        </authorList>
    </citation>
    <scope>NUCLEOTIDE SEQUENCE [LARGE SCALE GENOMIC DNA]</scope>
    <source>
        <strain evidence="3 4">D13</strain>
    </source>
</reference>
<dbReference type="Pfam" id="PF12770">
    <property type="entry name" value="CHAT"/>
    <property type="match status" value="1"/>
</dbReference>
<feature type="domain" description="CHAT" evidence="2">
    <location>
        <begin position="113"/>
        <end position="410"/>
    </location>
</feature>
<protein>
    <recommendedName>
        <fullName evidence="2">CHAT domain-containing protein</fullName>
    </recommendedName>
</protein>